<dbReference type="Proteomes" id="UP001279734">
    <property type="component" value="Unassembled WGS sequence"/>
</dbReference>
<reference evidence="2" key="1">
    <citation type="submission" date="2023-05" db="EMBL/GenBank/DDBJ databases">
        <title>Nepenthes gracilis genome sequencing.</title>
        <authorList>
            <person name="Fukushima K."/>
        </authorList>
    </citation>
    <scope>NUCLEOTIDE SEQUENCE</scope>
    <source>
        <strain evidence="2">SING2019-196</strain>
    </source>
</reference>
<comment type="caution">
    <text evidence="2">The sequence shown here is derived from an EMBL/GenBank/DDBJ whole genome shotgun (WGS) entry which is preliminary data.</text>
</comment>
<dbReference type="Pfam" id="PF07093">
    <property type="entry name" value="SGT1"/>
    <property type="match status" value="1"/>
</dbReference>
<dbReference type="PANTHER" id="PTHR13060">
    <property type="entry name" value="SGT1 PROTEIN HSGT1 SUPPRESSOR OF GCR2"/>
    <property type="match status" value="1"/>
</dbReference>
<dbReference type="GO" id="GO:0005634">
    <property type="term" value="C:nucleus"/>
    <property type="evidence" value="ECO:0007669"/>
    <property type="project" value="TreeGrafter"/>
</dbReference>
<sequence>MERSSTDLDGPFSANSSRLPEDTVFYTIFPDSVLSADLSSLTTQLQTIHLQILETLAPLTADYIWQHEPFTLSLSSFPTPNCLCGSHFAHFHGKVHYGDNIDDEWFVVFLLFRISLCFPNLSIRVWDNDGQFLLIEAAYRLPAWTSTELCNNRVFIRGNNVHIVSKEVCTCIPTVDDALKFLSDNTRASNSVQSVIKKRISEYPERALRNLHRVRVRVPVSVAQVLKHEPCLISLAVEGFYDRDIDTMKYAAKLEKFLSGGSGEDLVLVSVWMSRVMYAQLVQQTFQAPKGYPMPPRTDQAAYVEAELGMKIVCGFEMMYQQRKKEGEEGNGSTWEAFKASLVSRHFLGQMPGSKEYNRLMAEAMEYYRKSSLYQRASEMITAPVRRIDEILTLPHSVEDFKNQEVPKSDDDSWLYTGEDELNSVLMERQKEMELYEQKRNRKKKGKEGDGNGTFSSTNRDDFDLGDIAKSMQAFVDKVSSYQGAEIPEDPETRNLKDVDFDVDRYLKEMKSALRPPACGDGAGDVDIEELSSSDMDFDDSEDGSDNIAEHPENEDEEGFMHTYTNVLSEELKATTLKGSFVRSNDHPSNKAEGTSNVEEDMDEDFSPVDVDMNLVKSFLESFSSQQGLPGPASNLLGLMGMKLPRDAAAATTTTAAKDQ</sequence>
<name>A0AAD3XSK3_NEPGR</name>
<feature type="region of interest" description="Disordered" evidence="1">
    <location>
        <begin position="534"/>
        <end position="557"/>
    </location>
</feature>
<dbReference type="InterPro" id="IPR010770">
    <property type="entry name" value="Ecd"/>
</dbReference>
<protein>
    <submittedName>
        <fullName evidence="2">Uncharacterized protein</fullName>
    </submittedName>
</protein>
<dbReference type="PANTHER" id="PTHR13060:SF0">
    <property type="entry name" value="PROTEIN ECDYSONELESS HOMOLOG"/>
    <property type="match status" value="1"/>
</dbReference>
<evidence type="ECO:0000313" key="3">
    <source>
        <dbReference type="Proteomes" id="UP001279734"/>
    </source>
</evidence>
<dbReference type="EMBL" id="BSYO01000014">
    <property type="protein sequence ID" value="GMH14670.1"/>
    <property type="molecule type" value="Genomic_DNA"/>
</dbReference>
<keyword evidence="3" id="KW-1185">Reference proteome</keyword>
<gene>
    <name evidence="2" type="ORF">Nepgr_016511</name>
</gene>
<proteinExistence type="predicted"/>
<feature type="region of interest" description="Disordered" evidence="1">
    <location>
        <begin position="437"/>
        <end position="463"/>
    </location>
</feature>
<feature type="compositionally biased region" description="Acidic residues" evidence="1">
    <location>
        <begin position="534"/>
        <end position="545"/>
    </location>
</feature>
<dbReference type="AlphaFoldDB" id="A0AAD3XSK3"/>
<evidence type="ECO:0000256" key="1">
    <source>
        <dbReference type="SAM" id="MobiDB-lite"/>
    </source>
</evidence>
<feature type="region of interest" description="Disordered" evidence="1">
    <location>
        <begin position="580"/>
        <end position="601"/>
    </location>
</feature>
<evidence type="ECO:0000313" key="2">
    <source>
        <dbReference type="EMBL" id="GMH14670.1"/>
    </source>
</evidence>
<organism evidence="2 3">
    <name type="scientific">Nepenthes gracilis</name>
    <name type="common">Slender pitcher plant</name>
    <dbReference type="NCBI Taxonomy" id="150966"/>
    <lineage>
        <taxon>Eukaryota</taxon>
        <taxon>Viridiplantae</taxon>
        <taxon>Streptophyta</taxon>
        <taxon>Embryophyta</taxon>
        <taxon>Tracheophyta</taxon>
        <taxon>Spermatophyta</taxon>
        <taxon>Magnoliopsida</taxon>
        <taxon>eudicotyledons</taxon>
        <taxon>Gunneridae</taxon>
        <taxon>Pentapetalae</taxon>
        <taxon>Caryophyllales</taxon>
        <taxon>Nepenthaceae</taxon>
        <taxon>Nepenthes</taxon>
    </lineage>
</organism>
<accession>A0AAD3XSK3</accession>